<feature type="domain" description="DUF559" evidence="2">
    <location>
        <begin position="57"/>
        <end position="158"/>
    </location>
</feature>
<keyword evidence="3" id="KW-0255">Endonuclease</keyword>
<organism evidence="3 4">
    <name type="scientific">Thalassococcus halodurans</name>
    <dbReference type="NCBI Taxonomy" id="373675"/>
    <lineage>
        <taxon>Bacteria</taxon>
        <taxon>Pseudomonadati</taxon>
        <taxon>Pseudomonadota</taxon>
        <taxon>Alphaproteobacteria</taxon>
        <taxon>Rhodobacterales</taxon>
        <taxon>Roseobacteraceae</taxon>
        <taxon>Thalassococcus</taxon>
    </lineage>
</organism>
<protein>
    <submittedName>
        <fullName evidence="3">Very-short-patch-repair endonuclease</fullName>
    </submittedName>
</protein>
<proteinExistence type="predicted"/>
<keyword evidence="3" id="KW-0540">Nuclease</keyword>
<dbReference type="AlphaFoldDB" id="A0A1H5XG01"/>
<accession>A0A1H5XG01</accession>
<dbReference type="OrthoDB" id="9798754at2"/>
<keyword evidence="3" id="KW-0378">Hydrolase</keyword>
<dbReference type="RefSeq" id="WP_103910140.1">
    <property type="nucleotide sequence ID" value="NZ_FNUZ01000002.1"/>
</dbReference>
<dbReference type="GO" id="GO:0004519">
    <property type="term" value="F:endonuclease activity"/>
    <property type="evidence" value="ECO:0007669"/>
    <property type="project" value="UniProtKB-KW"/>
</dbReference>
<dbReference type="Proteomes" id="UP000236752">
    <property type="component" value="Unassembled WGS sequence"/>
</dbReference>
<reference evidence="3 4" key="1">
    <citation type="submission" date="2016-10" db="EMBL/GenBank/DDBJ databases">
        <authorList>
            <person name="de Groot N.N."/>
        </authorList>
    </citation>
    <scope>NUCLEOTIDE SEQUENCE [LARGE SCALE GENOMIC DNA]</scope>
    <source>
        <strain evidence="3 4">DSM 26915</strain>
    </source>
</reference>
<evidence type="ECO:0000259" key="2">
    <source>
        <dbReference type="Pfam" id="PF04480"/>
    </source>
</evidence>
<evidence type="ECO:0000313" key="4">
    <source>
        <dbReference type="Proteomes" id="UP000236752"/>
    </source>
</evidence>
<evidence type="ECO:0000256" key="1">
    <source>
        <dbReference type="SAM" id="MobiDB-lite"/>
    </source>
</evidence>
<feature type="region of interest" description="Disordered" evidence="1">
    <location>
        <begin position="1"/>
        <end position="34"/>
    </location>
</feature>
<dbReference type="SUPFAM" id="SSF52980">
    <property type="entry name" value="Restriction endonuclease-like"/>
    <property type="match status" value="1"/>
</dbReference>
<sequence>MGEMVRAPRGEKEKKRRAKPLGKKPPSTATGVGVPMARALGEPAFFNDGRKRSKILEFADYRRANPTPAEAELSRILNALNDGVLRQKFVREHVISGQWIVDFFFSEIRLAVEVDGSIHLTGHQLHRDKLKDADCAKFDITILRITNSEVFGCREKLISKLRSGWREALSRKNRVIGVSEEEYFGRQL</sequence>
<dbReference type="Pfam" id="PF04480">
    <property type="entry name" value="DUF559"/>
    <property type="match status" value="1"/>
</dbReference>
<dbReference type="InterPro" id="IPR011335">
    <property type="entry name" value="Restrct_endonuc-II-like"/>
</dbReference>
<feature type="compositionally biased region" description="Basic and acidic residues" evidence="1">
    <location>
        <begin position="1"/>
        <end position="13"/>
    </location>
</feature>
<evidence type="ECO:0000313" key="3">
    <source>
        <dbReference type="EMBL" id="SEG10340.1"/>
    </source>
</evidence>
<gene>
    <name evidence="3" type="ORF">SAMN04488045_1857</name>
</gene>
<dbReference type="InterPro" id="IPR007569">
    <property type="entry name" value="DUF559"/>
</dbReference>
<name>A0A1H5XG01_9RHOB</name>
<keyword evidence="4" id="KW-1185">Reference proteome</keyword>
<dbReference type="EMBL" id="FNUZ01000002">
    <property type="protein sequence ID" value="SEG10340.1"/>
    <property type="molecule type" value="Genomic_DNA"/>
</dbReference>
<dbReference type="Gene3D" id="3.40.960.10">
    <property type="entry name" value="VSR Endonuclease"/>
    <property type="match status" value="1"/>
</dbReference>